<comment type="caution">
    <text evidence="2">The sequence shown here is derived from an EMBL/GenBank/DDBJ whole genome shotgun (WGS) entry which is preliminary data.</text>
</comment>
<accession>A0A1E5VUR6</accession>
<dbReference type="FunFam" id="3.40.50.790:FF:000007">
    <property type="entry name" value="Ribosomal protein L1p/L10e family"/>
    <property type="match status" value="1"/>
</dbReference>
<dbReference type="FunFam" id="3.30.190.20:FF:000005">
    <property type="entry name" value="Ribosomal L1 domain-containing protein 1"/>
    <property type="match status" value="1"/>
</dbReference>
<dbReference type="Gene3D" id="3.30.190.20">
    <property type="match status" value="1"/>
</dbReference>
<proteinExistence type="predicted"/>
<dbReference type="AlphaFoldDB" id="A0A1E5VUR6"/>
<evidence type="ECO:0008006" key="4">
    <source>
        <dbReference type="Google" id="ProtNLM"/>
    </source>
</evidence>
<dbReference type="InterPro" id="IPR016095">
    <property type="entry name" value="Ribosomal_uL1_3-a/b-sand"/>
</dbReference>
<dbReference type="InterPro" id="IPR028364">
    <property type="entry name" value="Ribosomal_uL1/biogenesis"/>
</dbReference>
<protein>
    <recommendedName>
        <fullName evidence="4">Ribosomal L1 domain-containing protein 1</fullName>
    </recommendedName>
</protein>
<feature type="compositionally biased region" description="Basic and acidic residues" evidence="1">
    <location>
        <begin position="399"/>
        <end position="415"/>
    </location>
</feature>
<evidence type="ECO:0000313" key="2">
    <source>
        <dbReference type="EMBL" id="OEL28829.1"/>
    </source>
</evidence>
<gene>
    <name evidence="2" type="ORF">BAE44_0010154</name>
</gene>
<evidence type="ECO:0000313" key="3">
    <source>
        <dbReference type="Proteomes" id="UP000095767"/>
    </source>
</evidence>
<dbReference type="PANTHER" id="PTHR31934">
    <property type="entry name" value="ALPHA/BETA-HYDROLASES SUPERFAMILY PROTEIN"/>
    <property type="match status" value="1"/>
</dbReference>
<dbReference type="CDD" id="cd00403">
    <property type="entry name" value="Ribosomal_L1"/>
    <property type="match status" value="1"/>
</dbReference>
<dbReference type="STRING" id="888268.A0A1E5VUR6"/>
<dbReference type="SUPFAM" id="SSF56808">
    <property type="entry name" value="Ribosomal protein L1"/>
    <property type="match status" value="1"/>
</dbReference>
<feature type="compositionally biased region" description="Basic and acidic residues" evidence="1">
    <location>
        <begin position="302"/>
        <end position="314"/>
    </location>
</feature>
<keyword evidence="3" id="KW-1185">Reference proteome</keyword>
<dbReference type="PANTHER" id="PTHR31934:SF5">
    <property type="entry name" value="OS05G0557900 PROTEIN"/>
    <property type="match status" value="1"/>
</dbReference>
<name>A0A1E5VUR6_9POAL</name>
<dbReference type="Gene3D" id="3.40.50.1820">
    <property type="entry name" value="alpha/beta hydrolase"/>
    <property type="match status" value="1"/>
</dbReference>
<dbReference type="Proteomes" id="UP000095767">
    <property type="component" value="Unassembled WGS sequence"/>
</dbReference>
<sequence>MSPPQPPHQVPRETVAGAVASLTKWMKKRTAEAPPNLLADERDDLVVLQLSLRRVPAAPTTRPLLLPLPHPVVAHDGASVCVISDDRPNSRSPPASDLLDASKSLHRLPVSEVIPLSTLRTDYRPYESRRRLAASHDLFIADRAILPLLPRVLGKAFYSTKKAPIGVDFTRVGWPEQARKVLGSAFLYLRSGTCSGIKVGRLDMEEEEIVENVMAAVVAAVEKVPKKWANVRALHLKAVDSVALPIYQVVPELGMKIEVPVARLDGEVGSGEVIDAAEVHTLGKKIDKKKEKALRYADANEESGKRRSNKKEQIEDVVMQEEVQAETEKKRRKSIVVPVDEGQKVGKKGKEKGKRGLDNEMEEASMDIKKSKKGKIEEGGKNKKSMKGGGDDDVVLAGERQEEKKSKGEKSDGKVKKTRTRASVEKNAWELKQYIEELYWGSGKQVLLLGHSKGGVDAAAALSLYWSELKGKVAGLALVQSPYGGTPIASDILREGQIADKETRRIMELIGDMRALEDLTYAKRKDFISKHKLPVDELPIISFHTEASTAPTVLATLTRVAHAELLPWLPLPRFFLSASEFVESMLASLKVPVVAPVSAAMAVSALHLRLRYGERSDGLVTRRDAEVPGSVVVRPERRLDHAWMVYSTRKKGSAEADASEMCEALLAMLVEIGRNKKSR</sequence>
<dbReference type="Gene3D" id="3.40.50.790">
    <property type="match status" value="1"/>
</dbReference>
<dbReference type="Pfam" id="PF00687">
    <property type="entry name" value="Ribosomal_L1"/>
    <property type="match status" value="1"/>
</dbReference>
<reference evidence="2 3" key="1">
    <citation type="submission" date="2016-09" db="EMBL/GenBank/DDBJ databases">
        <title>The draft genome of Dichanthelium oligosanthes: A C3 panicoid grass species.</title>
        <authorList>
            <person name="Studer A.J."/>
            <person name="Schnable J.C."/>
            <person name="Brutnell T.P."/>
        </authorList>
    </citation>
    <scope>NUCLEOTIDE SEQUENCE [LARGE SCALE GENOMIC DNA]</scope>
    <source>
        <strain evidence="3">cv. Kellogg 1175</strain>
        <tissue evidence="2">Leaf</tissue>
    </source>
</reference>
<feature type="region of interest" description="Disordered" evidence="1">
    <location>
        <begin position="295"/>
        <end position="419"/>
    </location>
</feature>
<dbReference type="EMBL" id="LWDX02029044">
    <property type="protein sequence ID" value="OEL28829.1"/>
    <property type="molecule type" value="Genomic_DNA"/>
</dbReference>
<feature type="compositionally biased region" description="Basic and acidic residues" evidence="1">
    <location>
        <begin position="366"/>
        <end position="381"/>
    </location>
</feature>
<dbReference type="InterPro" id="IPR023674">
    <property type="entry name" value="Ribosomal_uL1-like"/>
</dbReference>
<dbReference type="SUPFAM" id="SSF53474">
    <property type="entry name" value="alpha/beta-Hydrolases"/>
    <property type="match status" value="1"/>
</dbReference>
<organism evidence="2 3">
    <name type="scientific">Dichanthelium oligosanthes</name>
    <dbReference type="NCBI Taxonomy" id="888268"/>
    <lineage>
        <taxon>Eukaryota</taxon>
        <taxon>Viridiplantae</taxon>
        <taxon>Streptophyta</taxon>
        <taxon>Embryophyta</taxon>
        <taxon>Tracheophyta</taxon>
        <taxon>Spermatophyta</taxon>
        <taxon>Magnoliopsida</taxon>
        <taxon>Liliopsida</taxon>
        <taxon>Poales</taxon>
        <taxon>Poaceae</taxon>
        <taxon>PACMAD clade</taxon>
        <taxon>Panicoideae</taxon>
        <taxon>Panicodae</taxon>
        <taxon>Paniceae</taxon>
        <taxon>Dichantheliinae</taxon>
        <taxon>Dichanthelium</taxon>
    </lineage>
</organism>
<dbReference type="OrthoDB" id="10251727at2759"/>
<dbReference type="InterPro" id="IPR029058">
    <property type="entry name" value="AB_hydrolase_fold"/>
</dbReference>
<evidence type="ECO:0000256" key="1">
    <source>
        <dbReference type="SAM" id="MobiDB-lite"/>
    </source>
</evidence>